<dbReference type="Proteomes" id="UP000067598">
    <property type="component" value="Unassembled WGS sequence"/>
</dbReference>
<accession>A0A120DIW2</accession>
<keyword evidence="2" id="KW-1133">Transmembrane helix</keyword>
<keyword evidence="2" id="KW-0472">Membrane</keyword>
<organism evidence="3 4">
    <name type="scientific">Lactobacillus crispatus</name>
    <dbReference type="NCBI Taxonomy" id="47770"/>
    <lineage>
        <taxon>Bacteria</taxon>
        <taxon>Bacillati</taxon>
        <taxon>Bacillota</taxon>
        <taxon>Bacilli</taxon>
        <taxon>Lactobacillales</taxon>
        <taxon>Lactobacillaceae</taxon>
        <taxon>Lactobacillus</taxon>
    </lineage>
</organism>
<proteinExistence type="predicted"/>
<keyword evidence="2" id="KW-0812">Transmembrane</keyword>
<evidence type="ECO:0000256" key="1">
    <source>
        <dbReference type="SAM" id="Coils"/>
    </source>
</evidence>
<sequence length="127" mass="15134">MYKFITIAVGIYIIYYVWRAYSNMKNLKKNMDDNPKELLISYDSQIDELRKQLAEVNETIARNQGFPPSFSVNRLLKKAKKQQDKLLERITQKEAARSNYLKLLRSYQEGEIDKVALKKWVNDNQRR</sequence>
<name>A0A120DIW2_9LACO</name>
<reference evidence="3 4" key="1">
    <citation type="journal article" date="2016" name="Microbiology (Mosc.)">
        <title>Comparison of Lactobacillus crispatus isolates from Lactobacillus-dominated vaginal microbiomes with isolates from microbiomes containing bacterial vaginosis-associated bacteria.</title>
        <authorList>
            <person name="Abdelmaksoud A.A."/>
            <person name="Koparde V.N."/>
            <person name="Sheth N.U."/>
            <person name="Serrano M.G."/>
            <person name="Glascock A.L."/>
            <person name="Fettweis J.M."/>
            <person name="Strauss Iii J.F."/>
            <person name="Buck G.A."/>
            <person name="Jefferson K.K."/>
        </authorList>
    </citation>
    <scope>NUCLEOTIDE SEQUENCE [LARGE SCALE GENOMIC DNA]</scope>
    <source>
        <strain evidence="3 4">VMC3</strain>
    </source>
</reference>
<dbReference type="PATRIC" id="fig|47770.28.peg.1981"/>
<dbReference type="AlphaFoldDB" id="A0A120DIW2"/>
<evidence type="ECO:0000256" key="2">
    <source>
        <dbReference type="SAM" id="Phobius"/>
    </source>
</evidence>
<gene>
    <name evidence="3" type="ORF">AEL95_02080</name>
</gene>
<comment type="caution">
    <text evidence="3">The sequence shown here is derived from an EMBL/GenBank/DDBJ whole genome shotgun (WGS) entry which is preliminary data.</text>
</comment>
<keyword evidence="1" id="KW-0175">Coiled coil</keyword>
<dbReference type="EMBL" id="LJGP01000007">
    <property type="protein sequence ID" value="KWU04654.1"/>
    <property type="molecule type" value="Genomic_DNA"/>
</dbReference>
<protein>
    <submittedName>
        <fullName evidence="3">Uncharacterized protein</fullName>
    </submittedName>
</protein>
<feature type="transmembrane region" description="Helical" evidence="2">
    <location>
        <begin position="6"/>
        <end position="21"/>
    </location>
</feature>
<dbReference type="RefSeq" id="WP_060461759.1">
    <property type="nucleotide sequence ID" value="NZ_AP025162.1"/>
</dbReference>
<evidence type="ECO:0000313" key="4">
    <source>
        <dbReference type="Proteomes" id="UP000067598"/>
    </source>
</evidence>
<feature type="coiled-coil region" evidence="1">
    <location>
        <begin position="39"/>
        <end position="96"/>
    </location>
</feature>
<evidence type="ECO:0000313" key="3">
    <source>
        <dbReference type="EMBL" id="KWU04654.1"/>
    </source>
</evidence>